<evidence type="ECO:0000313" key="3">
    <source>
        <dbReference type="Proteomes" id="UP000712600"/>
    </source>
</evidence>
<evidence type="ECO:0000259" key="1">
    <source>
        <dbReference type="Pfam" id="PF13966"/>
    </source>
</evidence>
<gene>
    <name evidence="2" type="ORF">F2Q69_00043390</name>
</gene>
<sequence length="205" mass="23855">MNVPSHDQGSDLYSWTIEGLKLQHFSSSKTWSVIRERQPARPWFQAVWFKGHTPKHAFSMWVAVQDRLPTRTRLASWGMLIPTSCCLCSVSDETRDHLFVDCPYIKILWGLMLRKLSGSLISFTSWTQLLGWSSSDSTTSPRTLRSIAVQATIYHTWTERNNRVYRSQTLSASDLFRLVDRTIRNTISARKTRKEFKNLMVLWLI</sequence>
<evidence type="ECO:0000313" key="2">
    <source>
        <dbReference type="EMBL" id="KAF3504247.1"/>
    </source>
</evidence>
<dbReference type="PANTHER" id="PTHR33116:SF84">
    <property type="entry name" value="RNA-DIRECTED DNA POLYMERASE"/>
    <property type="match status" value="1"/>
</dbReference>
<proteinExistence type="predicted"/>
<feature type="domain" description="Reverse transcriptase zinc-binding" evidence="1">
    <location>
        <begin position="25"/>
        <end position="109"/>
    </location>
</feature>
<name>A0A8S9NQM5_BRACR</name>
<accession>A0A8S9NQM5</accession>
<reference evidence="2" key="1">
    <citation type="submission" date="2019-12" db="EMBL/GenBank/DDBJ databases">
        <title>Genome sequencing and annotation of Brassica cretica.</title>
        <authorList>
            <person name="Studholme D.J."/>
            <person name="Sarris P."/>
        </authorList>
    </citation>
    <scope>NUCLEOTIDE SEQUENCE</scope>
    <source>
        <strain evidence="2">PFS-109/04</strain>
        <tissue evidence="2">Leaf</tissue>
    </source>
</reference>
<organism evidence="2 3">
    <name type="scientific">Brassica cretica</name>
    <name type="common">Mustard</name>
    <dbReference type="NCBI Taxonomy" id="69181"/>
    <lineage>
        <taxon>Eukaryota</taxon>
        <taxon>Viridiplantae</taxon>
        <taxon>Streptophyta</taxon>
        <taxon>Embryophyta</taxon>
        <taxon>Tracheophyta</taxon>
        <taxon>Spermatophyta</taxon>
        <taxon>Magnoliopsida</taxon>
        <taxon>eudicotyledons</taxon>
        <taxon>Gunneridae</taxon>
        <taxon>Pentapetalae</taxon>
        <taxon>rosids</taxon>
        <taxon>malvids</taxon>
        <taxon>Brassicales</taxon>
        <taxon>Brassicaceae</taxon>
        <taxon>Brassiceae</taxon>
        <taxon>Brassica</taxon>
    </lineage>
</organism>
<protein>
    <recommendedName>
        <fullName evidence="1">Reverse transcriptase zinc-binding domain-containing protein</fullName>
    </recommendedName>
</protein>
<dbReference type="Pfam" id="PF13966">
    <property type="entry name" value="zf-RVT"/>
    <property type="match status" value="1"/>
</dbReference>
<dbReference type="PANTHER" id="PTHR33116">
    <property type="entry name" value="REVERSE TRANSCRIPTASE ZINC-BINDING DOMAIN-CONTAINING PROTEIN-RELATED-RELATED"/>
    <property type="match status" value="1"/>
</dbReference>
<dbReference type="InterPro" id="IPR026960">
    <property type="entry name" value="RVT-Znf"/>
</dbReference>
<comment type="caution">
    <text evidence="2">The sequence shown here is derived from an EMBL/GenBank/DDBJ whole genome shotgun (WGS) entry which is preliminary data.</text>
</comment>
<dbReference type="Proteomes" id="UP000712600">
    <property type="component" value="Unassembled WGS sequence"/>
</dbReference>
<dbReference type="EMBL" id="QGKX02001621">
    <property type="protein sequence ID" value="KAF3504247.1"/>
    <property type="molecule type" value="Genomic_DNA"/>
</dbReference>
<dbReference type="AlphaFoldDB" id="A0A8S9NQM5"/>